<reference evidence="3 4" key="2">
    <citation type="journal article" date="2013" name="PLoS ONE">
        <title>INDIGO - INtegrated Data Warehouse of MIcrobial GenOmes with Examples from the Red Sea Extremophiles.</title>
        <authorList>
            <person name="Alam I."/>
            <person name="Antunes A."/>
            <person name="Kamau A.A."/>
            <person name="Ba Alawi W."/>
            <person name="Kalkatawi M."/>
            <person name="Stingl U."/>
            <person name="Bajic V.B."/>
        </authorList>
    </citation>
    <scope>NUCLEOTIDE SEQUENCE [LARGE SCALE GENOMIC DNA]</scope>
    <source>
        <strain evidence="3 4">SARL4B</strain>
    </source>
</reference>
<name>U2FDA0_9EURY</name>
<dbReference type="GeneID" id="23798934"/>
<feature type="transmembrane region" description="Helical" evidence="1">
    <location>
        <begin position="12"/>
        <end position="37"/>
    </location>
</feature>
<comment type="caution">
    <text evidence="3">The sequence shown here is derived from an EMBL/GenBank/DDBJ whole genome shotgun (WGS) entry which is preliminary data.</text>
</comment>
<dbReference type="NCBIfam" id="TIGR02537">
    <property type="entry name" value="arch_flag_Nterm"/>
    <property type="match status" value="1"/>
</dbReference>
<dbReference type="PANTHER" id="PTHR38138">
    <property type="entry name" value="VNG6441H"/>
    <property type="match status" value="1"/>
</dbReference>
<dbReference type="RefSeq" id="WP_021029514.1">
    <property type="nucleotide sequence ID" value="NC_021921.1"/>
</dbReference>
<dbReference type="OrthoDB" id="118020at2157"/>
<accession>U2FDA0</accession>
<evidence type="ECO:0000256" key="1">
    <source>
        <dbReference type="SAM" id="Phobius"/>
    </source>
</evidence>
<dbReference type="EMBL" id="AFNT02000017">
    <property type="protein sequence ID" value="ERJ06314.1"/>
    <property type="molecule type" value="Genomic_DNA"/>
</dbReference>
<evidence type="ECO:0000313" key="3">
    <source>
        <dbReference type="EMBL" id="ERJ06314.1"/>
    </source>
</evidence>
<dbReference type="InterPro" id="IPR013373">
    <property type="entry name" value="Flagellin/pilin_N_arc"/>
</dbReference>
<evidence type="ECO:0000259" key="2">
    <source>
        <dbReference type="Pfam" id="PF07790"/>
    </source>
</evidence>
<protein>
    <recommendedName>
        <fullName evidence="2">Archaeal Type IV pilin N-terminal domain-containing protein</fullName>
    </recommendedName>
</protein>
<dbReference type="Proteomes" id="UP000003861">
    <property type="component" value="Unassembled WGS sequence"/>
</dbReference>
<dbReference type="AlphaFoldDB" id="U2FDA0"/>
<dbReference type="eggNOG" id="arCOG02416">
    <property type="taxonomic scope" value="Archaea"/>
</dbReference>
<feature type="domain" description="Archaeal Type IV pilin N-terminal" evidence="2">
    <location>
        <begin position="10"/>
        <end position="83"/>
    </location>
</feature>
<dbReference type="InterPro" id="IPR012859">
    <property type="entry name" value="Pilin_N_archaeal"/>
</dbReference>
<keyword evidence="1" id="KW-1133">Transmembrane helix</keyword>
<keyword evidence="1" id="KW-0812">Transmembrane</keyword>
<keyword evidence="1" id="KW-0472">Membrane</keyword>
<sequence>MRAHRGRIDRGVSPVIGVILMVAVTVLLAAVVGTFVMNMDMPENQPPSASWDISEGTDAVIIEHDGGESASAEELVAVVSYTGTSISNDRITFTDGGYSAGDKITATDSFTIYFTGSSGPPSISTGESINDVKEVRLIWESSTSTQTQPLTTWEN</sequence>
<reference evidence="3 4" key="1">
    <citation type="journal article" date="2011" name="J. Bacteriol.">
        <title>Genome sequence of Halorhabdus tiamatea, the first archaeon isolated from a deep-sea anoxic brine lake.</title>
        <authorList>
            <person name="Antunes A."/>
            <person name="Alam I."/>
            <person name="Bajic V.B."/>
            <person name="Stingl U."/>
        </authorList>
    </citation>
    <scope>NUCLEOTIDE SEQUENCE [LARGE SCALE GENOMIC DNA]</scope>
    <source>
        <strain evidence="3 4">SARL4B</strain>
    </source>
</reference>
<evidence type="ECO:0000313" key="4">
    <source>
        <dbReference type="Proteomes" id="UP000003861"/>
    </source>
</evidence>
<organism evidence="3 4">
    <name type="scientific">Halorhabdus tiamatea SARL4B</name>
    <dbReference type="NCBI Taxonomy" id="1033806"/>
    <lineage>
        <taxon>Archaea</taxon>
        <taxon>Methanobacteriati</taxon>
        <taxon>Methanobacteriota</taxon>
        <taxon>Stenosarchaea group</taxon>
        <taxon>Halobacteria</taxon>
        <taxon>Halobacteriales</taxon>
        <taxon>Haloarculaceae</taxon>
        <taxon>Halorhabdus</taxon>
    </lineage>
</organism>
<gene>
    <name evidence="3" type="ORF">HLRTI_001659</name>
</gene>
<dbReference type="PANTHER" id="PTHR38138:SF1">
    <property type="entry name" value="ARCHAEAL TYPE IV PILIN N-TERMINAL DOMAIN-CONTAINING PROTEIN"/>
    <property type="match status" value="1"/>
</dbReference>
<proteinExistence type="predicted"/>
<dbReference type="Pfam" id="PF07790">
    <property type="entry name" value="Pilin_N"/>
    <property type="match status" value="1"/>
</dbReference>